<proteinExistence type="predicted"/>
<dbReference type="GO" id="GO:0016787">
    <property type="term" value="F:hydrolase activity"/>
    <property type="evidence" value="ECO:0007669"/>
    <property type="project" value="UniProtKB-KW"/>
</dbReference>
<dbReference type="EMBL" id="JAODWD010000001">
    <property type="protein sequence ID" value="MCT7657024.1"/>
    <property type="molecule type" value="Genomic_DNA"/>
</dbReference>
<evidence type="ECO:0000313" key="4">
    <source>
        <dbReference type="EMBL" id="MCT7657024.1"/>
    </source>
</evidence>
<comment type="caution">
    <text evidence="4">The sequence shown here is derived from an EMBL/GenBank/DDBJ whole genome shotgun (WGS) entry which is preliminary data.</text>
</comment>
<evidence type="ECO:0000259" key="2">
    <source>
        <dbReference type="Pfam" id="PF01557"/>
    </source>
</evidence>
<dbReference type="Pfam" id="PF10370">
    <property type="entry name" value="Rv2993c-like_N"/>
    <property type="match status" value="1"/>
</dbReference>
<dbReference type="InterPro" id="IPR018833">
    <property type="entry name" value="Rv2993c-like_N"/>
</dbReference>
<dbReference type="PANTHER" id="PTHR11820">
    <property type="entry name" value="ACYLPYRUVASE"/>
    <property type="match status" value="1"/>
</dbReference>
<dbReference type="PANTHER" id="PTHR11820:SF7">
    <property type="entry name" value="ACYLPYRUVASE FAHD1, MITOCHONDRIAL"/>
    <property type="match status" value="1"/>
</dbReference>
<protein>
    <submittedName>
        <fullName evidence="4">Fumarylacetoacetate hydrolase family protein</fullName>
    </submittedName>
</protein>
<organism evidence="4 5">
    <name type="scientific">Mycobacterium deserti</name>
    <dbReference type="NCBI Taxonomy" id="2978347"/>
    <lineage>
        <taxon>Bacteria</taxon>
        <taxon>Bacillati</taxon>
        <taxon>Actinomycetota</taxon>
        <taxon>Actinomycetes</taxon>
        <taxon>Mycobacteriales</taxon>
        <taxon>Mycobacteriaceae</taxon>
        <taxon>Mycobacterium</taxon>
    </lineage>
</organism>
<dbReference type="Gene3D" id="3.90.850.10">
    <property type="entry name" value="Fumarylacetoacetase-like, C-terminal domain"/>
    <property type="match status" value="1"/>
</dbReference>
<gene>
    <name evidence="4" type="ORF">N4S67_01155</name>
</gene>
<dbReference type="Proteomes" id="UP001206639">
    <property type="component" value="Unassembled WGS sequence"/>
</dbReference>
<sequence length="290" mass="30258">MRLLTFRSTAGTGIGVLDGDEVVPLAADADLPSSMVEFVALGPQGLARAAAVLATAPRLSVDEVRVLAPIRPRNNVMCVGKNYAEHAREFAGSGFDASQKQAVPEAPVIFTKALSALAGPGDEVRVSDDTTATSDYEGELGVVVGPGGHKVAEADAWSHVYGYTIVNDVTIRDLQKRHVQFFIGKSAATYCPVGPVIVTADEVDDVTALRVQTRINGDLRQDAPVKDLIFDIPRLIAAISAAVFLEPGDLIATGTPAGVGIGFAPPKFLAPGDLMQVTIDGIGTLTNPCA</sequence>
<accession>A0ABT2M5W4</accession>
<dbReference type="InterPro" id="IPR011234">
    <property type="entry name" value="Fumarylacetoacetase-like_C"/>
</dbReference>
<keyword evidence="1" id="KW-0479">Metal-binding</keyword>
<reference evidence="5" key="1">
    <citation type="submission" date="2023-07" db="EMBL/GenBank/DDBJ databases">
        <authorList>
            <person name="Deng Y."/>
            <person name="Zhang Y.-Q."/>
        </authorList>
    </citation>
    <scope>NUCLEOTIDE SEQUENCE [LARGE SCALE GENOMIC DNA]</scope>
    <source>
        <strain evidence="5">CPCC 205710</strain>
    </source>
</reference>
<evidence type="ECO:0000259" key="3">
    <source>
        <dbReference type="Pfam" id="PF10370"/>
    </source>
</evidence>
<feature type="domain" description="Fumarylacetoacetase-like C-terminal" evidence="2">
    <location>
        <begin position="76"/>
        <end position="288"/>
    </location>
</feature>
<dbReference type="RefSeq" id="WP_260991102.1">
    <property type="nucleotide sequence ID" value="NZ_JAODWD010000001.1"/>
</dbReference>
<keyword evidence="4" id="KW-0378">Hydrolase</keyword>
<keyword evidence="5" id="KW-1185">Reference proteome</keyword>
<name>A0ABT2M5W4_9MYCO</name>
<dbReference type="SUPFAM" id="SSF56529">
    <property type="entry name" value="FAH"/>
    <property type="match status" value="1"/>
</dbReference>
<dbReference type="Pfam" id="PF01557">
    <property type="entry name" value="FAA_hydrolase"/>
    <property type="match status" value="1"/>
</dbReference>
<feature type="domain" description="Rv2993c-like N-terminal" evidence="3">
    <location>
        <begin position="1"/>
        <end position="69"/>
    </location>
</feature>
<evidence type="ECO:0000256" key="1">
    <source>
        <dbReference type="ARBA" id="ARBA00022723"/>
    </source>
</evidence>
<evidence type="ECO:0000313" key="5">
    <source>
        <dbReference type="Proteomes" id="UP001206639"/>
    </source>
</evidence>
<dbReference type="InterPro" id="IPR036663">
    <property type="entry name" value="Fumarylacetoacetase_C_sf"/>
</dbReference>